<dbReference type="AlphaFoldDB" id="A0A2Z6S1M3"/>
<dbReference type="SUPFAM" id="SSF63411">
    <property type="entry name" value="LuxS/MPP-like metallohydrolase"/>
    <property type="match status" value="4"/>
</dbReference>
<dbReference type="InterPro" id="IPR011249">
    <property type="entry name" value="Metalloenz_LuxS/M16"/>
</dbReference>
<dbReference type="EMBL" id="BEXD01002347">
    <property type="protein sequence ID" value="GBB97988.1"/>
    <property type="molecule type" value="Genomic_DNA"/>
</dbReference>
<evidence type="ECO:0000313" key="5">
    <source>
        <dbReference type="Proteomes" id="UP000247702"/>
    </source>
</evidence>
<dbReference type="Gene3D" id="3.30.830.10">
    <property type="entry name" value="Metalloenzyme, LuxS/M16 peptidase-like"/>
    <property type="match status" value="4"/>
</dbReference>
<feature type="domain" description="Peptidase M16 C-terminal" evidence="3">
    <location>
        <begin position="192"/>
        <end position="376"/>
    </location>
</feature>
<dbReference type="GO" id="GO:0046872">
    <property type="term" value="F:metal ion binding"/>
    <property type="evidence" value="ECO:0007669"/>
    <property type="project" value="InterPro"/>
</dbReference>
<accession>A0A2Z6S1M3</accession>
<gene>
    <name evidence="4" type="ORF">RclHR1_03110020</name>
</gene>
<dbReference type="STRING" id="94130.A0A2Z6S1M3"/>
<feature type="domain" description="Peptidase M16 N-terminal" evidence="2">
    <location>
        <begin position="49"/>
        <end position="133"/>
    </location>
</feature>
<evidence type="ECO:0008006" key="6">
    <source>
        <dbReference type="Google" id="ProtNLM"/>
    </source>
</evidence>
<dbReference type="Pfam" id="PF05193">
    <property type="entry name" value="Peptidase_M16_C"/>
    <property type="match status" value="1"/>
</dbReference>
<comment type="caution">
    <text evidence="4">The sequence shown here is derived from an EMBL/GenBank/DDBJ whole genome shotgun (WGS) entry which is preliminary data.</text>
</comment>
<dbReference type="Pfam" id="PF00675">
    <property type="entry name" value="Peptidase_M16"/>
    <property type="match status" value="1"/>
</dbReference>
<dbReference type="FunFam" id="3.30.830.10:FF:000015">
    <property type="entry name" value="Putative zinc metalloprotease"/>
    <property type="match status" value="1"/>
</dbReference>
<evidence type="ECO:0000259" key="3">
    <source>
        <dbReference type="Pfam" id="PF05193"/>
    </source>
</evidence>
<evidence type="ECO:0000313" key="4">
    <source>
        <dbReference type="EMBL" id="GBB97988.1"/>
    </source>
</evidence>
<dbReference type="InterPro" id="IPR007863">
    <property type="entry name" value="Peptidase_M16_C"/>
</dbReference>
<name>A0A2Z6S1M3_9GLOM</name>
<feature type="coiled-coil region" evidence="1">
    <location>
        <begin position="413"/>
        <end position="495"/>
    </location>
</feature>
<protein>
    <recommendedName>
        <fullName evidence="6">Mitochondrial presequence protease</fullName>
    </recommendedName>
</protein>
<dbReference type="PANTHER" id="PTHR43016:SF16">
    <property type="entry name" value="METALLOPROTEASE, PUTATIVE (AFU_ORTHOLOGUE AFUA_4G07610)-RELATED"/>
    <property type="match status" value="1"/>
</dbReference>
<dbReference type="Proteomes" id="UP000247702">
    <property type="component" value="Unassembled WGS sequence"/>
</dbReference>
<keyword evidence="1" id="KW-0175">Coiled coil</keyword>
<evidence type="ECO:0000256" key="1">
    <source>
        <dbReference type="SAM" id="Coils"/>
    </source>
</evidence>
<dbReference type="PANTHER" id="PTHR43016">
    <property type="entry name" value="PRESEQUENCE PROTEASE"/>
    <property type="match status" value="1"/>
</dbReference>
<evidence type="ECO:0000259" key="2">
    <source>
        <dbReference type="Pfam" id="PF00675"/>
    </source>
</evidence>
<dbReference type="InterPro" id="IPR011765">
    <property type="entry name" value="Pept_M16_N"/>
</dbReference>
<reference evidence="4 5" key="1">
    <citation type="submission" date="2017-11" db="EMBL/GenBank/DDBJ databases">
        <title>The genome of Rhizophagus clarus HR1 reveals common genetic basis of auxotrophy among arbuscular mycorrhizal fungi.</title>
        <authorList>
            <person name="Kobayashi Y."/>
        </authorList>
    </citation>
    <scope>NUCLEOTIDE SEQUENCE [LARGE SCALE GENOMIC DNA]</scope>
    <source>
        <strain evidence="4 5">HR1</strain>
    </source>
</reference>
<keyword evidence="5" id="KW-1185">Reference proteome</keyword>
<proteinExistence type="predicted"/>
<organism evidence="4 5">
    <name type="scientific">Rhizophagus clarus</name>
    <dbReference type="NCBI Taxonomy" id="94130"/>
    <lineage>
        <taxon>Eukaryota</taxon>
        <taxon>Fungi</taxon>
        <taxon>Fungi incertae sedis</taxon>
        <taxon>Mucoromycota</taxon>
        <taxon>Glomeromycotina</taxon>
        <taxon>Glomeromycetes</taxon>
        <taxon>Glomerales</taxon>
        <taxon>Glomeraceae</taxon>
        <taxon>Rhizophagus</taxon>
    </lineage>
</organism>
<sequence length="1009" mass="115363">MTNFEVVKSIETDFNIKITKFRSKATGLTVILVDCQAPLVNGFYAIATEATDDDGCPHTLEHLVFLGSELYPYKGVLDSLANRAFADGTNAWTATDHTCYTIQTAGSQGFLNLLPIYVDHILYPTLTDSGCYTEVHHVNGKGEDAGVVYSEMQGRENSGESRVYLRYKRLMYPEGCGYRSETGGLMENLRVLNVETIRQYHRDYYRPDNLCLIITGKILHDELLKTLNPIDERISKKSSLQIHKRPFVDSAPIQLLEKSIQEEIEFPDEDESMGQVVITWLGPLIDEFLEIKALEILHTYLTDSAASILQKEFVEIRDPLCTDISIMIEYQTRTAILSAFSNVPTEELEELANRVFQVFNRIVENEGIDMDRMKTVIQLTKLRILNKIESSPHYFSDACIVDHVYGKQTGEDLERATKDLKYYDQLLEFTEQQWIQYLKKYHLNNNHITLLGKPSAEFAEKLREQEEKRIEKQRETLGTEKLKELENRLEEAKKLNDAPIPSRIIENFPVPSVDSIPFIKVITGRNKSEGKYKNLVQEHLDHDSKIDIPYFIQYDHINSAFVTISLYIVTTNIPFELRPYINIYLGSFYSLPLTLPDGTKLTFEQVVSQLNKDTVKYDYSLGYNENFQQLVVFHIEVEASKYVKAIQWLNHLLWHTEFTAERLKIVASKLLNEIPEAKRDGDDMASTVMQLINFDEKLSNTYLSSTLYQEKFLPNVIKQLNGDKANQVIQRFYQFRELLTKPENSRIHVSGNILKLANPKNAWAEHFKTIEAPKSLTPVPLSQQFLTEFGRNPGNQGFIVKLPAIESTFSIHTAKGPLGFDSPDLASLLVLFELLQAMEGLFWKLIRGQGLAYGTYLRVNAEYGHIYFDIYKSPDAFKAYEQARKAVFDLADKKIEFDKASFEGAKSGVIYSLVKKEGNIFKAATESFVVQVLKDLDAEYNKNLIAKVQAVNIEDLYPMLTKYLVNLFKPETSNVVVISAPAKVKDIEQGFNGHGFKLKVRNLDSIIKK</sequence>
<dbReference type="FunFam" id="3.30.830.10:FF:000031">
    <property type="entry name" value="Putative zinc metalloprotease"/>
    <property type="match status" value="1"/>
</dbReference>